<evidence type="ECO:0000313" key="2">
    <source>
        <dbReference type="EMBL" id="WWD80768.1"/>
    </source>
</evidence>
<dbReference type="AlphaFoldDB" id="A0A5C7FIQ8"/>
<keyword evidence="3" id="KW-1185">Reference proteome</keyword>
<organism evidence="2 3">
    <name type="scientific">Alkalicoccus halolimnae</name>
    <dbReference type="NCBI Taxonomy" id="1667239"/>
    <lineage>
        <taxon>Bacteria</taxon>
        <taxon>Bacillati</taxon>
        <taxon>Bacillota</taxon>
        <taxon>Bacilli</taxon>
        <taxon>Bacillales</taxon>
        <taxon>Bacillaceae</taxon>
        <taxon>Alkalicoccus</taxon>
    </lineage>
</organism>
<protein>
    <submittedName>
        <fullName evidence="2">Uncharacterized protein</fullName>
    </submittedName>
</protein>
<dbReference type="KEGG" id="ahal:FTX54_004210"/>
<keyword evidence="1" id="KW-0812">Transmembrane</keyword>
<sequence>MNSAMMDILLLWFPVIVLVLAFLGIVWSVLKKRKYITGFLFAFSGAGIFYWGLLYVGGWDGMGISLFIGGGTVLLGVLILLITFLYSKIVAVH</sequence>
<feature type="transmembrane region" description="Helical" evidence="1">
    <location>
        <begin position="37"/>
        <end position="58"/>
    </location>
</feature>
<name>A0A5C7FIQ8_9BACI</name>
<feature type="transmembrane region" description="Helical" evidence="1">
    <location>
        <begin position="12"/>
        <end position="30"/>
    </location>
</feature>
<keyword evidence="1" id="KW-1133">Transmembrane helix</keyword>
<evidence type="ECO:0000313" key="3">
    <source>
        <dbReference type="Proteomes" id="UP000321816"/>
    </source>
</evidence>
<dbReference type="EMBL" id="CP144914">
    <property type="protein sequence ID" value="WWD80768.1"/>
    <property type="molecule type" value="Genomic_DNA"/>
</dbReference>
<dbReference type="Proteomes" id="UP000321816">
    <property type="component" value="Chromosome"/>
</dbReference>
<evidence type="ECO:0000256" key="1">
    <source>
        <dbReference type="SAM" id="Phobius"/>
    </source>
</evidence>
<gene>
    <name evidence="2" type="ORF">FTX54_004210</name>
</gene>
<feature type="transmembrane region" description="Helical" evidence="1">
    <location>
        <begin position="64"/>
        <end position="86"/>
    </location>
</feature>
<accession>A0A5C7FIQ8</accession>
<dbReference type="RefSeq" id="WP_147803306.1">
    <property type="nucleotide sequence ID" value="NZ_CP144914.1"/>
</dbReference>
<dbReference type="OrthoDB" id="9978454at2"/>
<keyword evidence="1" id="KW-0472">Membrane</keyword>
<reference evidence="2 3" key="1">
    <citation type="submission" date="2024-01" db="EMBL/GenBank/DDBJ databases">
        <title>Complete Genome Sequence of Alkalicoccus halolimnae BZ-SZ-XJ29T, a Moderately Halophilic Bacterium Isolated from a Salt Lake.</title>
        <authorList>
            <person name="Zhao B."/>
        </authorList>
    </citation>
    <scope>NUCLEOTIDE SEQUENCE [LARGE SCALE GENOMIC DNA]</scope>
    <source>
        <strain evidence="2 3">BZ-SZ-XJ29</strain>
    </source>
</reference>
<proteinExistence type="predicted"/>